<evidence type="ECO:0000313" key="3">
    <source>
        <dbReference type="Proteomes" id="UP000254258"/>
    </source>
</evidence>
<gene>
    <name evidence="2" type="ORF">DWU98_03715</name>
</gene>
<accession>A0A370X9E6</accession>
<dbReference type="SUPFAM" id="SSF82171">
    <property type="entry name" value="DPP6 N-terminal domain-like"/>
    <property type="match status" value="1"/>
</dbReference>
<dbReference type="RefSeq" id="WP_115494073.1">
    <property type="nucleotide sequence ID" value="NZ_QRBE01000001.1"/>
</dbReference>
<dbReference type="AlphaFoldDB" id="A0A370X9E6"/>
<reference evidence="2 3" key="1">
    <citation type="submission" date="2018-07" db="EMBL/GenBank/DDBJ databases">
        <title>Dyella monticola sp. nov. and Dyella psychrodurans sp. nov. isolated from monsoon evergreen broad-leaved forest soil of Dinghu Mountain, China.</title>
        <authorList>
            <person name="Gao Z."/>
            <person name="Qiu L."/>
        </authorList>
    </citation>
    <scope>NUCLEOTIDE SEQUENCE [LARGE SCALE GENOMIC DNA]</scope>
    <source>
        <strain evidence="2 3">4G-K06</strain>
    </source>
</reference>
<evidence type="ECO:0000259" key="1">
    <source>
        <dbReference type="Pfam" id="PF00326"/>
    </source>
</evidence>
<protein>
    <recommendedName>
        <fullName evidence="1">Peptidase S9 prolyl oligopeptidase catalytic domain-containing protein</fullName>
    </recommendedName>
</protein>
<evidence type="ECO:0000313" key="2">
    <source>
        <dbReference type="EMBL" id="RDS85053.1"/>
    </source>
</evidence>
<proteinExistence type="predicted"/>
<feature type="domain" description="Peptidase S9 prolyl oligopeptidase catalytic" evidence="1">
    <location>
        <begin position="595"/>
        <end position="762"/>
    </location>
</feature>
<dbReference type="GO" id="GO:0008236">
    <property type="term" value="F:serine-type peptidase activity"/>
    <property type="evidence" value="ECO:0007669"/>
    <property type="project" value="InterPro"/>
</dbReference>
<dbReference type="Proteomes" id="UP000254258">
    <property type="component" value="Unassembled WGS sequence"/>
</dbReference>
<dbReference type="Gene3D" id="3.40.50.1820">
    <property type="entry name" value="alpha/beta hydrolase"/>
    <property type="match status" value="1"/>
</dbReference>
<dbReference type="Pfam" id="PF00326">
    <property type="entry name" value="Peptidase_S9"/>
    <property type="match status" value="1"/>
</dbReference>
<dbReference type="EMBL" id="QRBE01000001">
    <property type="protein sequence ID" value="RDS85053.1"/>
    <property type="molecule type" value="Genomic_DNA"/>
</dbReference>
<comment type="caution">
    <text evidence="2">The sequence shown here is derived from an EMBL/GenBank/DDBJ whole genome shotgun (WGS) entry which is preliminary data.</text>
</comment>
<sequence length="811" mass="90604">MRTIFRKKRGAPRFEYQRSVHHFMYTLIVASFLSCGAANVAMATDKQPFTVRDALQTTRFMVADQHAKSIALSPDDEHYAAMLIRGSVARGGVEAEIIAGGLGSLEAAKPYTVARLFTRGLGATILGNGAAPDLLLPTLNFPVWIDNERVAFLWEDDKGVHQVAYANIKTKRWGFLTASDNDVTWFAAGPRSTLVYETKRKYSLGRSNQMFQHGFTVTNQEAYSLLIGAVDGATAQEIAWGAREWFVQRSASTPFHATEVSAADRGVNYYPYAWLERPVVSPDGRMAVVSGTVRAIPQPWNRYEGRLLRQYVQSSAHKSISSEPSPIQEFFLVSIDKATARPLWNAPLPFGTAISWSPDSHSIIAWPVYLPLDSHDKDGMAGNAVAQIDVSTGKYQKLPIPGVDAKEIEGVLWPDANTIEIELDDEHVKRMMLQKHAGQWVQIDGAHLVHPETRIRVDLHQDANTPPALYAVDARTGQEEMVFDPNPDLRTNFTLGKVKFIQWKDDLGYTREGRLFLPVHYQPNHRYPLVIQSASGDRHEDFSLYGRGAPGATLGPGGPVYLAQPLANQGIVVLEIGTPPAGYPSSEADARMRGYTSAIKYLYSIGLIDCARVGIVGFSRNGWHVEYALAFSGFPFAAAIADDNIDSGYFEAAMMGWADRERRDGSEPFGAGLKDWLEHAPTFNVEHIRAPLLLMVTDSFAGKAAPLAMQWEMFSRLRHLNKPVELYVIPNIERGDHHPQNPTQLLALQERTMDWWLYWLKDERDPDKLKRQQYAAWDRLRILRDQDAKLPAPPYLQWTAAPKRCTGGKSC</sequence>
<dbReference type="GO" id="GO:0006508">
    <property type="term" value="P:proteolysis"/>
    <property type="evidence" value="ECO:0007669"/>
    <property type="project" value="InterPro"/>
</dbReference>
<organism evidence="2 3">
    <name type="scientific">Dyella monticola</name>
    <dbReference type="NCBI Taxonomy" id="1927958"/>
    <lineage>
        <taxon>Bacteria</taxon>
        <taxon>Pseudomonadati</taxon>
        <taxon>Pseudomonadota</taxon>
        <taxon>Gammaproteobacteria</taxon>
        <taxon>Lysobacterales</taxon>
        <taxon>Rhodanobacteraceae</taxon>
        <taxon>Dyella</taxon>
    </lineage>
</organism>
<dbReference type="PROSITE" id="PS51257">
    <property type="entry name" value="PROKAR_LIPOPROTEIN"/>
    <property type="match status" value="1"/>
</dbReference>
<dbReference type="InterPro" id="IPR001375">
    <property type="entry name" value="Peptidase_S9_cat"/>
</dbReference>
<dbReference type="InterPro" id="IPR029058">
    <property type="entry name" value="AB_hydrolase_fold"/>
</dbReference>
<dbReference type="OrthoDB" id="100212at2"/>
<name>A0A370X9E6_9GAMM</name>
<dbReference type="SUPFAM" id="SSF53474">
    <property type="entry name" value="alpha/beta-Hydrolases"/>
    <property type="match status" value="1"/>
</dbReference>
<keyword evidence="3" id="KW-1185">Reference proteome</keyword>